<dbReference type="Pfam" id="PF04542">
    <property type="entry name" value="Sigma70_r2"/>
    <property type="match status" value="1"/>
</dbReference>
<comment type="caution">
    <text evidence="7">The sequence shown here is derived from an EMBL/GenBank/DDBJ whole genome shotgun (WGS) entry which is preliminary data.</text>
</comment>
<dbReference type="RefSeq" id="WP_379993809.1">
    <property type="nucleotide sequence ID" value="NZ_JBHSGN010000016.1"/>
</dbReference>
<dbReference type="Pfam" id="PF08281">
    <property type="entry name" value="Sigma70_r4_2"/>
    <property type="match status" value="1"/>
</dbReference>
<evidence type="ECO:0000256" key="3">
    <source>
        <dbReference type="ARBA" id="ARBA00023082"/>
    </source>
</evidence>
<dbReference type="NCBIfam" id="TIGR02937">
    <property type="entry name" value="sigma70-ECF"/>
    <property type="match status" value="1"/>
</dbReference>
<feature type="domain" description="RNA polymerase sigma factor 70 region 4 type 2" evidence="6">
    <location>
        <begin position="120"/>
        <end position="172"/>
    </location>
</feature>
<dbReference type="InterPro" id="IPR014284">
    <property type="entry name" value="RNA_pol_sigma-70_dom"/>
</dbReference>
<protein>
    <submittedName>
        <fullName evidence="7">RNA polymerase sigma factor</fullName>
    </submittedName>
</protein>
<organism evidence="7 8">
    <name type="scientific">Dysgonomonas termitidis</name>
    <dbReference type="NCBI Taxonomy" id="1516126"/>
    <lineage>
        <taxon>Bacteria</taxon>
        <taxon>Pseudomonadati</taxon>
        <taxon>Bacteroidota</taxon>
        <taxon>Bacteroidia</taxon>
        <taxon>Bacteroidales</taxon>
        <taxon>Dysgonomonadaceae</taxon>
        <taxon>Dysgonomonas</taxon>
    </lineage>
</organism>
<dbReference type="EMBL" id="JBHSGN010000016">
    <property type="protein sequence ID" value="MFC4672620.1"/>
    <property type="molecule type" value="Genomic_DNA"/>
</dbReference>
<keyword evidence="2" id="KW-0805">Transcription regulation</keyword>
<name>A0ABV9KRP7_9BACT</name>
<evidence type="ECO:0000259" key="6">
    <source>
        <dbReference type="Pfam" id="PF08281"/>
    </source>
</evidence>
<feature type="domain" description="RNA polymerase sigma-70 region 2" evidence="5">
    <location>
        <begin position="23"/>
        <end position="88"/>
    </location>
</feature>
<dbReference type="InterPro" id="IPR013249">
    <property type="entry name" value="RNA_pol_sigma70_r4_t2"/>
</dbReference>
<dbReference type="PANTHER" id="PTHR43133:SF46">
    <property type="entry name" value="RNA POLYMERASE SIGMA-70 FACTOR ECF SUBFAMILY"/>
    <property type="match status" value="1"/>
</dbReference>
<keyword evidence="8" id="KW-1185">Reference proteome</keyword>
<gene>
    <name evidence="7" type="ORF">ACFO6W_02825</name>
</gene>
<dbReference type="SUPFAM" id="SSF88946">
    <property type="entry name" value="Sigma2 domain of RNA polymerase sigma factors"/>
    <property type="match status" value="1"/>
</dbReference>
<dbReference type="PANTHER" id="PTHR43133">
    <property type="entry name" value="RNA POLYMERASE ECF-TYPE SIGMA FACTO"/>
    <property type="match status" value="1"/>
</dbReference>
<dbReference type="InterPro" id="IPR039425">
    <property type="entry name" value="RNA_pol_sigma-70-like"/>
</dbReference>
<proteinExistence type="inferred from homology"/>
<dbReference type="Proteomes" id="UP001596023">
    <property type="component" value="Unassembled WGS sequence"/>
</dbReference>
<reference evidence="8" key="1">
    <citation type="journal article" date="2019" name="Int. J. Syst. Evol. Microbiol.">
        <title>The Global Catalogue of Microorganisms (GCM) 10K type strain sequencing project: providing services to taxonomists for standard genome sequencing and annotation.</title>
        <authorList>
            <consortium name="The Broad Institute Genomics Platform"/>
            <consortium name="The Broad Institute Genome Sequencing Center for Infectious Disease"/>
            <person name="Wu L."/>
            <person name="Ma J."/>
        </authorList>
    </citation>
    <scope>NUCLEOTIDE SEQUENCE [LARGE SCALE GENOMIC DNA]</scope>
    <source>
        <strain evidence="8">CCUG 66188</strain>
    </source>
</reference>
<keyword evidence="4" id="KW-0804">Transcription</keyword>
<evidence type="ECO:0000313" key="7">
    <source>
        <dbReference type="EMBL" id="MFC4672620.1"/>
    </source>
</evidence>
<accession>A0ABV9KRP7</accession>
<sequence length="182" mass="21320">MNIKSLLEDLADNDSEGALKLIYLAYREKISRYILIYINSKEVTEEILSDVFFTIWEKRKLLPQVTNFNSYIYSIAKYKSLNYIREQKITTINLDDVPIDLFSFTKTTAEEEYISREIIEELNSAIEELPAKCKLAFKLVKEDKMKYKDAAEHLGISVKTLEIHLTSAIKKIREKLKELNLR</sequence>
<dbReference type="SUPFAM" id="SSF88659">
    <property type="entry name" value="Sigma3 and sigma4 domains of RNA polymerase sigma factors"/>
    <property type="match status" value="1"/>
</dbReference>
<dbReference type="Gene3D" id="1.10.10.10">
    <property type="entry name" value="Winged helix-like DNA-binding domain superfamily/Winged helix DNA-binding domain"/>
    <property type="match status" value="1"/>
</dbReference>
<comment type="similarity">
    <text evidence="1">Belongs to the sigma-70 factor family. ECF subfamily.</text>
</comment>
<evidence type="ECO:0000313" key="8">
    <source>
        <dbReference type="Proteomes" id="UP001596023"/>
    </source>
</evidence>
<evidence type="ECO:0000256" key="2">
    <source>
        <dbReference type="ARBA" id="ARBA00023015"/>
    </source>
</evidence>
<evidence type="ECO:0000256" key="4">
    <source>
        <dbReference type="ARBA" id="ARBA00023163"/>
    </source>
</evidence>
<dbReference type="InterPro" id="IPR013325">
    <property type="entry name" value="RNA_pol_sigma_r2"/>
</dbReference>
<dbReference type="Gene3D" id="1.10.1740.10">
    <property type="match status" value="1"/>
</dbReference>
<dbReference type="InterPro" id="IPR036388">
    <property type="entry name" value="WH-like_DNA-bd_sf"/>
</dbReference>
<dbReference type="InterPro" id="IPR007627">
    <property type="entry name" value="RNA_pol_sigma70_r2"/>
</dbReference>
<dbReference type="InterPro" id="IPR013324">
    <property type="entry name" value="RNA_pol_sigma_r3/r4-like"/>
</dbReference>
<keyword evidence="3" id="KW-0731">Sigma factor</keyword>
<evidence type="ECO:0000256" key="1">
    <source>
        <dbReference type="ARBA" id="ARBA00010641"/>
    </source>
</evidence>
<evidence type="ECO:0000259" key="5">
    <source>
        <dbReference type="Pfam" id="PF04542"/>
    </source>
</evidence>